<feature type="domain" description="Bacterial surface antigen (D15)" evidence="3">
    <location>
        <begin position="356"/>
        <end position="556"/>
    </location>
</feature>
<protein>
    <recommendedName>
        <fullName evidence="3">Bacterial surface antigen (D15) domain-containing protein</fullName>
    </recommendedName>
</protein>
<sequence>MTVVTVTFSRNDRSNRLGLIGIIKMKRYSIVLLSAVCMVILSFQDSRAGEDWPDNLEERAVHKYIGNTAAPMYRYEGDYVIDSDKVLDGNVVVVGGDLTVHGKVEGDILVIGGDVRVKSGAVVLGNITSINGRIFQAVSSNVTGKQIETSVKNLFPPDNWNKEWDEYRTKFWKTVDHPPLGNEYPTYSTLPLGRQSNRFLVRYNRVEGMFFGLEVPKEIRGRVPVFNIYGFGGYAFKQAKWQYKIGLSRWLFNPTNYRFELGGDAHDYISTRDQWLISPHENSLAAFFLHDDYMDFYRIKGFQLYMSQNFTVYFKAKLAYKFDEYISVEKKADWSLFGGSKKFAENPPIDAGKMRSVYGELYLDTRNDPALPTRGWYILLSGESSTKKIGSDFSFNQYIFELRRYQRLSRFERLDIRLKAGTGTGRLPVQKSFEFGGLSTMRGYYYKEFRSNDRAFGYDRMLLANLEYNISPRILHIGLPFFNDLRYVFFFDAGNAWRRADVSDKDTWQAGFSHLSWNDIKSDFGIAVTSWSGRVRFSVARRTDTGQNPYRFAFRLVKPF</sequence>
<gene>
    <name evidence="4" type="ORF">ENK44_11020</name>
</gene>
<accession>A0A7V4UEC3</accession>
<dbReference type="Gene3D" id="2.40.160.50">
    <property type="entry name" value="membrane protein fhac: a member of the omp85/tpsb transporter family"/>
    <property type="match status" value="1"/>
</dbReference>
<dbReference type="AlphaFoldDB" id="A0A7V4UEC3"/>
<dbReference type="InterPro" id="IPR000184">
    <property type="entry name" value="Bac_surfAg_D15"/>
</dbReference>
<evidence type="ECO:0000256" key="2">
    <source>
        <dbReference type="ARBA" id="ARBA00023136"/>
    </source>
</evidence>
<comment type="subcellular location">
    <subcellularLocation>
        <location evidence="1">Membrane</location>
    </subcellularLocation>
</comment>
<dbReference type="Proteomes" id="UP000885779">
    <property type="component" value="Unassembled WGS sequence"/>
</dbReference>
<name>A0A7V4UEC3_CALAY</name>
<proteinExistence type="predicted"/>
<organism evidence="4">
    <name type="scientific">Caldithrix abyssi</name>
    <dbReference type="NCBI Taxonomy" id="187145"/>
    <lineage>
        <taxon>Bacteria</taxon>
        <taxon>Pseudomonadati</taxon>
        <taxon>Calditrichota</taxon>
        <taxon>Calditrichia</taxon>
        <taxon>Calditrichales</taxon>
        <taxon>Calditrichaceae</taxon>
        <taxon>Caldithrix</taxon>
    </lineage>
</organism>
<dbReference type="GO" id="GO:0019867">
    <property type="term" value="C:outer membrane"/>
    <property type="evidence" value="ECO:0007669"/>
    <property type="project" value="InterPro"/>
</dbReference>
<comment type="caution">
    <text evidence="4">The sequence shown here is derived from an EMBL/GenBank/DDBJ whole genome shotgun (WGS) entry which is preliminary data.</text>
</comment>
<evidence type="ECO:0000256" key="1">
    <source>
        <dbReference type="ARBA" id="ARBA00004370"/>
    </source>
</evidence>
<evidence type="ECO:0000259" key="3">
    <source>
        <dbReference type="Pfam" id="PF01103"/>
    </source>
</evidence>
<reference evidence="4" key="1">
    <citation type="journal article" date="2020" name="mSystems">
        <title>Genome- and Community-Level Interaction Insights into Carbon Utilization and Element Cycling Functions of Hydrothermarchaeota in Hydrothermal Sediment.</title>
        <authorList>
            <person name="Zhou Z."/>
            <person name="Liu Y."/>
            <person name="Xu W."/>
            <person name="Pan J."/>
            <person name="Luo Z.H."/>
            <person name="Li M."/>
        </authorList>
    </citation>
    <scope>NUCLEOTIDE SEQUENCE [LARGE SCALE GENOMIC DNA]</scope>
    <source>
        <strain evidence="4">HyVt-577</strain>
    </source>
</reference>
<dbReference type="Pfam" id="PF01103">
    <property type="entry name" value="Omp85"/>
    <property type="match status" value="1"/>
</dbReference>
<evidence type="ECO:0000313" key="4">
    <source>
        <dbReference type="EMBL" id="HGY56227.1"/>
    </source>
</evidence>
<dbReference type="EMBL" id="DRQG01000105">
    <property type="protein sequence ID" value="HGY56227.1"/>
    <property type="molecule type" value="Genomic_DNA"/>
</dbReference>
<keyword evidence="2" id="KW-0472">Membrane</keyword>